<reference evidence="2" key="1">
    <citation type="journal article" date="2015" name="MBio">
        <title>Genome-resolved metagenomic analysis reveals roles for candidate phyla and other microbial community members in biogeochemical transformations in oil reservoirs.</title>
        <authorList>
            <person name="Hu P."/>
            <person name="Tom L."/>
            <person name="Singh A."/>
            <person name="Thomas B.C."/>
            <person name="Baker B.J."/>
            <person name="Piceno Y.M."/>
            <person name="Andersen G.L."/>
            <person name="Banfield J.F."/>
        </authorList>
    </citation>
    <scope>NUCLEOTIDE SEQUENCE [LARGE SCALE GENOMIC DNA]</scope>
    <source>
        <strain evidence="2">56_747</strain>
    </source>
</reference>
<dbReference type="EMBL" id="LGHB01000002">
    <property type="protein sequence ID" value="KUK97494.1"/>
    <property type="molecule type" value="Genomic_DNA"/>
</dbReference>
<name>A0A117MD36_9EURY</name>
<dbReference type="Proteomes" id="UP000053961">
    <property type="component" value="Unassembled WGS sequence"/>
</dbReference>
<dbReference type="InterPro" id="IPR005358">
    <property type="entry name" value="Puta_zinc/iron-chelating_dom"/>
</dbReference>
<dbReference type="Pfam" id="PF03692">
    <property type="entry name" value="CxxCxxCC"/>
    <property type="match status" value="1"/>
</dbReference>
<dbReference type="AlphaFoldDB" id="A0A117MD36"/>
<organism evidence="2 3">
    <name type="scientific">Methanothrix harundinacea</name>
    <dbReference type="NCBI Taxonomy" id="301375"/>
    <lineage>
        <taxon>Archaea</taxon>
        <taxon>Methanobacteriati</taxon>
        <taxon>Methanobacteriota</taxon>
        <taxon>Stenosarchaea group</taxon>
        <taxon>Methanomicrobia</taxon>
        <taxon>Methanotrichales</taxon>
        <taxon>Methanotrichaceae</taxon>
        <taxon>Methanothrix</taxon>
    </lineage>
</organism>
<proteinExistence type="predicted"/>
<reference evidence="3 4" key="2">
    <citation type="journal article" date="2015" name="MBio">
        <title>Genome-Resolved Metagenomic Analysis Reveals Roles for Candidate Phyla and Other Microbial Community Members in Biogeochemical Transformations in Oil Reservoirs.</title>
        <authorList>
            <person name="Hu P."/>
            <person name="Tom L."/>
            <person name="Singh A."/>
            <person name="Thomas B.C."/>
            <person name="Baker B.J."/>
            <person name="Piceno Y.M."/>
            <person name="Andersen G.L."/>
            <person name="Banfield J.F."/>
        </authorList>
    </citation>
    <scope>NUCLEOTIDE SEQUENCE [LARGE SCALE GENOMIC DNA]</scope>
    <source>
        <strain evidence="1">57_489</strain>
    </source>
</reference>
<evidence type="ECO:0000313" key="3">
    <source>
        <dbReference type="Proteomes" id="UP000053961"/>
    </source>
</evidence>
<comment type="caution">
    <text evidence="2">The sequence shown here is derived from an EMBL/GenBank/DDBJ whole genome shotgun (WGS) entry which is preliminary data.</text>
</comment>
<evidence type="ECO:0000313" key="1">
    <source>
        <dbReference type="EMBL" id="KUK45189.1"/>
    </source>
</evidence>
<accession>A0A117MD36</accession>
<evidence type="ECO:0000313" key="4">
    <source>
        <dbReference type="Proteomes" id="UP000057043"/>
    </source>
</evidence>
<dbReference type="Proteomes" id="UP000057043">
    <property type="component" value="Unassembled WGS sequence"/>
</dbReference>
<protein>
    <submittedName>
        <fullName evidence="2">Uncharacterized protein family (UPF0153)</fullName>
    </submittedName>
</protein>
<dbReference type="PANTHER" id="PTHR35866:SF2">
    <property type="entry name" value="YKGJ FAMILY CYSTEINE CLUSTER PROTEIN"/>
    <property type="match status" value="1"/>
</dbReference>
<evidence type="ECO:0000313" key="2">
    <source>
        <dbReference type="EMBL" id="KUK97494.1"/>
    </source>
</evidence>
<dbReference type="EMBL" id="LGFT01000007">
    <property type="protein sequence ID" value="KUK45189.1"/>
    <property type="molecule type" value="Genomic_DNA"/>
</dbReference>
<gene>
    <name evidence="1" type="ORF">XD72_0438</name>
    <name evidence="2" type="ORF">XE07_0324</name>
</gene>
<dbReference type="PANTHER" id="PTHR35866">
    <property type="entry name" value="PUTATIVE-RELATED"/>
    <property type="match status" value="1"/>
</dbReference>
<dbReference type="PATRIC" id="fig|301375.6.peg.1891"/>
<sequence length="216" mass="24501">MPFRVEIRAAFGSARFRCQRCGSCCHHRRPEEFEDLVPPERQAEFVEKSNLIYLTEKDIEKICRRTRLAPEEFVDTLYDDKKGSLRIEDGGGKVILDLPVMKSRESDGACVFYKDGKGCTIYPVRPTACRLFPFVVVEKSRPSGGIVLEIGYNPTCPGMGKGKVPDKKKLEKLVGDQFTERMEAIGPKVQKLRMEGKILPDAAIYRTMPGKRRKPD</sequence>